<protein>
    <submittedName>
        <fullName evidence="3">Carbonic anhydrase</fullName>
    </submittedName>
</protein>
<dbReference type="EMBL" id="JAFCLK010000032">
    <property type="protein sequence ID" value="MBR1139687.1"/>
    <property type="molecule type" value="Genomic_DNA"/>
</dbReference>
<dbReference type="PROSITE" id="PS51318">
    <property type="entry name" value="TAT"/>
    <property type="match status" value="1"/>
</dbReference>
<comment type="caution">
    <text evidence="3">The sequence shown here is derived from an EMBL/GenBank/DDBJ whole genome shotgun (WGS) entry which is preliminary data.</text>
</comment>
<dbReference type="InterPro" id="IPR001765">
    <property type="entry name" value="Carbonic_anhydrase"/>
</dbReference>
<dbReference type="SMART" id="SM00947">
    <property type="entry name" value="Pro_CA"/>
    <property type="match status" value="1"/>
</dbReference>
<feature type="signal peptide" evidence="2">
    <location>
        <begin position="1"/>
        <end position="36"/>
    </location>
</feature>
<dbReference type="Gene3D" id="3.40.1050.10">
    <property type="entry name" value="Carbonic anhydrase"/>
    <property type="match status" value="1"/>
</dbReference>
<dbReference type="Proteomes" id="UP001314635">
    <property type="component" value="Unassembled WGS sequence"/>
</dbReference>
<dbReference type="Pfam" id="PF00484">
    <property type="entry name" value="Pro_CA"/>
    <property type="match status" value="1"/>
</dbReference>
<evidence type="ECO:0000256" key="1">
    <source>
        <dbReference type="ARBA" id="ARBA00006217"/>
    </source>
</evidence>
<reference evidence="4" key="1">
    <citation type="journal article" date="2021" name="ISME J.">
        <title>Evolutionary origin and ecological implication of a unique nif island in free-living Bradyrhizobium lineages.</title>
        <authorList>
            <person name="Tao J."/>
        </authorList>
    </citation>
    <scope>NUCLEOTIDE SEQUENCE [LARGE SCALE GENOMIC DNA]</scope>
    <source>
        <strain evidence="4">SZCCT0094</strain>
    </source>
</reference>
<accession>A0ABS5GEC4</accession>
<dbReference type="CDD" id="cd03378">
    <property type="entry name" value="beta_CA_cladeC"/>
    <property type="match status" value="1"/>
</dbReference>
<dbReference type="RefSeq" id="WP_012046045.1">
    <property type="nucleotide sequence ID" value="NZ_JABFDP010000003.1"/>
</dbReference>
<evidence type="ECO:0000313" key="4">
    <source>
        <dbReference type="Proteomes" id="UP001314635"/>
    </source>
</evidence>
<organism evidence="3 4">
    <name type="scientific">Bradyrhizobium denitrificans</name>
    <dbReference type="NCBI Taxonomy" id="2734912"/>
    <lineage>
        <taxon>Bacteria</taxon>
        <taxon>Pseudomonadati</taxon>
        <taxon>Pseudomonadota</taxon>
        <taxon>Alphaproteobacteria</taxon>
        <taxon>Hyphomicrobiales</taxon>
        <taxon>Nitrobacteraceae</taxon>
        <taxon>Bradyrhizobium</taxon>
    </lineage>
</organism>
<proteinExistence type="inferred from homology"/>
<dbReference type="InterPro" id="IPR036874">
    <property type="entry name" value="Carbonic_anhydrase_sf"/>
</dbReference>
<gene>
    <name evidence="3" type="ORF">JQ619_28420</name>
</gene>
<name>A0ABS5GEC4_9BRAD</name>
<dbReference type="PANTHER" id="PTHR11002:SF79">
    <property type="entry name" value="CARBONIC ANHYDRASE 2"/>
    <property type="match status" value="1"/>
</dbReference>
<keyword evidence="4" id="KW-1185">Reference proteome</keyword>
<dbReference type="PANTHER" id="PTHR11002">
    <property type="entry name" value="CARBONIC ANHYDRASE"/>
    <property type="match status" value="1"/>
</dbReference>
<keyword evidence="2" id="KW-0732">Signal</keyword>
<evidence type="ECO:0000313" key="3">
    <source>
        <dbReference type="EMBL" id="MBR1139687.1"/>
    </source>
</evidence>
<comment type="similarity">
    <text evidence="1">Belongs to the beta-class carbonic anhydrase family.</text>
</comment>
<sequence length="246" mass="25316">MCSLCEPRSPALSRRRLLGGGAVLAAAAVGALPAFAKDAKGASNSVVPPPNAISPDDAMKRIVDGNARYVAGNLDNKDFSAGRAARAAAQYPIAAIVSCADARVAPELVFDQAPGELFVVRVAGNFVNDDGLASLEYGVKFLGTPLVLVLGHSGCGAIDATIKVLKDGTRLPGHLPTLIDALKPGVEAAIAKKPQDLLAEATAENVRSNVRRLSTAKPIVGRMVAEGKVKIVGGIYDIGSGRVTMI</sequence>
<dbReference type="SUPFAM" id="SSF53056">
    <property type="entry name" value="beta-carbonic anhydrase, cab"/>
    <property type="match status" value="1"/>
</dbReference>
<dbReference type="InterPro" id="IPR006311">
    <property type="entry name" value="TAT_signal"/>
</dbReference>
<feature type="chain" id="PRO_5045403194" evidence="2">
    <location>
        <begin position="37"/>
        <end position="246"/>
    </location>
</feature>
<evidence type="ECO:0000256" key="2">
    <source>
        <dbReference type="SAM" id="SignalP"/>
    </source>
</evidence>